<dbReference type="Proteomes" id="UP000215355">
    <property type="component" value="Chromosome 1"/>
</dbReference>
<organism evidence="1 2">
    <name type="scientific">Sphingobacterium mizutaii</name>
    <dbReference type="NCBI Taxonomy" id="1010"/>
    <lineage>
        <taxon>Bacteria</taxon>
        <taxon>Pseudomonadati</taxon>
        <taxon>Bacteroidota</taxon>
        <taxon>Sphingobacteriia</taxon>
        <taxon>Sphingobacteriales</taxon>
        <taxon>Sphingobacteriaceae</taxon>
        <taxon>Sphingobacterium</taxon>
    </lineage>
</organism>
<accession>A0AAJ5C0L4</accession>
<proteinExistence type="predicted"/>
<evidence type="ECO:0000313" key="1">
    <source>
        <dbReference type="EMBL" id="SNV51451.1"/>
    </source>
</evidence>
<dbReference type="EMBL" id="LT906468">
    <property type="protein sequence ID" value="SNV51451.1"/>
    <property type="molecule type" value="Genomic_DNA"/>
</dbReference>
<dbReference type="KEGG" id="smiz:4412673_02397"/>
<gene>
    <name evidence="1" type="ORF">SAMEA4412673_02397</name>
</gene>
<dbReference type="AlphaFoldDB" id="A0AAJ5C0L4"/>
<reference evidence="1 2" key="1">
    <citation type="submission" date="2017-06" db="EMBL/GenBank/DDBJ databases">
        <authorList>
            <consortium name="Pathogen Informatics"/>
        </authorList>
    </citation>
    <scope>NUCLEOTIDE SEQUENCE [LARGE SCALE GENOMIC DNA]</scope>
    <source>
        <strain evidence="1 2">NCTC12149</strain>
    </source>
</reference>
<dbReference type="RefSeq" id="WP_095067881.1">
    <property type="nucleotide sequence ID" value="NZ_LT906468.1"/>
</dbReference>
<evidence type="ECO:0000313" key="2">
    <source>
        <dbReference type="Proteomes" id="UP000215355"/>
    </source>
</evidence>
<name>A0AAJ5C0L4_9SPHI</name>
<sequence length="140" mass="16332">MLVGVYCINPLTFEPGCSGWEDRPRFGERTRIQWMGGLAKIKSQNYRHVGRGLLHKPAAYLNQDVRDRRIDQDLGREPGFNGWEDWPRSKVRITAMLVGVYCINPLQILNKYFGLHWRTGSLPSVKNDRHILWRSVQILQ</sequence>
<protein>
    <submittedName>
        <fullName evidence="1">Uncharacterized protein</fullName>
    </submittedName>
</protein>